<keyword evidence="1" id="KW-0812">Transmembrane</keyword>
<gene>
    <name evidence="2" type="ORF">CURHAP_LOCUS37027</name>
</gene>
<accession>A0A6J5V6W1</accession>
<organism evidence="2 3">
    <name type="scientific">Prunus armeniaca</name>
    <name type="common">Apricot</name>
    <name type="synonym">Armeniaca vulgaris</name>
    <dbReference type="NCBI Taxonomy" id="36596"/>
    <lineage>
        <taxon>Eukaryota</taxon>
        <taxon>Viridiplantae</taxon>
        <taxon>Streptophyta</taxon>
        <taxon>Embryophyta</taxon>
        <taxon>Tracheophyta</taxon>
        <taxon>Spermatophyta</taxon>
        <taxon>Magnoliopsida</taxon>
        <taxon>eudicotyledons</taxon>
        <taxon>Gunneridae</taxon>
        <taxon>Pentapetalae</taxon>
        <taxon>rosids</taxon>
        <taxon>fabids</taxon>
        <taxon>Rosales</taxon>
        <taxon>Rosaceae</taxon>
        <taxon>Amygdaloideae</taxon>
        <taxon>Amygdaleae</taxon>
        <taxon>Prunus</taxon>
    </lineage>
</organism>
<feature type="transmembrane region" description="Helical" evidence="1">
    <location>
        <begin position="34"/>
        <end position="58"/>
    </location>
</feature>
<evidence type="ECO:0000256" key="1">
    <source>
        <dbReference type="SAM" id="Phobius"/>
    </source>
</evidence>
<keyword evidence="1" id="KW-0472">Membrane</keyword>
<dbReference type="Proteomes" id="UP000507222">
    <property type="component" value="Unassembled WGS sequence"/>
</dbReference>
<protein>
    <submittedName>
        <fullName evidence="2">Uncharacterized protein</fullName>
    </submittedName>
</protein>
<name>A0A6J5V6W1_PRUAR</name>
<reference evidence="2 3" key="1">
    <citation type="submission" date="2020-05" db="EMBL/GenBank/DDBJ databases">
        <authorList>
            <person name="Campoy J."/>
            <person name="Schneeberger K."/>
            <person name="Spophaly S."/>
        </authorList>
    </citation>
    <scope>NUCLEOTIDE SEQUENCE [LARGE SCALE GENOMIC DNA]</scope>
    <source>
        <strain evidence="2">PruArmRojPasFocal</strain>
    </source>
</reference>
<evidence type="ECO:0000313" key="3">
    <source>
        <dbReference type="Proteomes" id="UP000507222"/>
    </source>
</evidence>
<keyword evidence="1" id="KW-1133">Transmembrane helix</keyword>
<dbReference type="AlphaFoldDB" id="A0A6J5V6W1"/>
<proteinExistence type="predicted"/>
<sequence length="102" mass="11218">MAGLGSWAIRSWGPWQSCSGTNLGLGRCKSRRSWAFLVTWFLLAGPIRAGSFGVWSWAFLVTWVSRSNHGSSVCQGKSWVLTFGRFKKTGVWAHEDLGPALG</sequence>
<evidence type="ECO:0000313" key="2">
    <source>
        <dbReference type="EMBL" id="CAB4283085.1"/>
    </source>
</evidence>
<dbReference type="EMBL" id="CAEKDK010000006">
    <property type="protein sequence ID" value="CAB4283085.1"/>
    <property type="molecule type" value="Genomic_DNA"/>
</dbReference>